<keyword evidence="1" id="KW-1015">Disulfide bond</keyword>
<dbReference type="OrthoDB" id="25753at2"/>
<accession>A0A5R9GF92</accession>
<reference evidence="3 4" key="1">
    <citation type="submission" date="2019-05" db="EMBL/GenBank/DDBJ databases">
        <authorList>
            <person name="Narsing Rao M.P."/>
            <person name="Li W.J."/>
        </authorList>
    </citation>
    <scope>NUCLEOTIDE SEQUENCE [LARGE SCALE GENOMIC DNA]</scope>
    <source>
        <strain evidence="3 4">SYSU_K30003</strain>
    </source>
</reference>
<name>A0A5R9GF92_9BACL</name>
<dbReference type="Pfam" id="PF00578">
    <property type="entry name" value="AhpC-TSA"/>
    <property type="match status" value="1"/>
</dbReference>
<proteinExistence type="predicted"/>
<dbReference type="InterPro" id="IPR013766">
    <property type="entry name" value="Thioredoxin_domain"/>
</dbReference>
<dbReference type="Gene3D" id="3.40.30.10">
    <property type="entry name" value="Glutaredoxin"/>
    <property type="match status" value="1"/>
</dbReference>
<feature type="domain" description="Thioredoxin" evidence="2">
    <location>
        <begin position="47"/>
        <end position="185"/>
    </location>
</feature>
<dbReference type="EMBL" id="VCIW01000004">
    <property type="protein sequence ID" value="TLS52810.1"/>
    <property type="molecule type" value="Genomic_DNA"/>
</dbReference>
<protein>
    <submittedName>
        <fullName evidence="3">TlpA family protein disulfide reductase</fullName>
    </submittedName>
</protein>
<dbReference type="PANTHER" id="PTHR42852">
    <property type="entry name" value="THIOL:DISULFIDE INTERCHANGE PROTEIN DSBE"/>
    <property type="match status" value="1"/>
</dbReference>
<sequence>MMKKSILAIIALLGLVAYGVFDYVTGTMGELDAPQTTVMNDDVPIGIEKGQRAPNFTLNDLNGNSVQLEDYRGKNVMINFWATWCPPCRAEMPHMQQFYEDYQNETVILGVNLTTTEGRPEGIEPFIEEFGLTFPIVLDEEGDVMTGYQVIGYPTTYVIDGSGIIREVYRGAINYEIMQKTIEEL</sequence>
<dbReference type="GO" id="GO:0016491">
    <property type="term" value="F:oxidoreductase activity"/>
    <property type="evidence" value="ECO:0007669"/>
    <property type="project" value="InterPro"/>
</dbReference>
<evidence type="ECO:0000313" key="4">
    <source>
        <dbReference type="Proteomes" id="UP000309676"/>
    </source>
</evidence>
<gene>
    <name evidence="3" type="ORF">FE782_09315</name>
</gene>
<dbReference type="RefSeq" id="WP_138193800.1">
    <property type="nucleotide sequence ID" value="NZ_VCIW01000004.1"/>
</dbReference>
<evidence type="ECO:0000259" key="2">
    <source>
        <dbReference type="PROSITE" id="PS51352"/>
    </source>
</evidence>
<comment type="caution">
    <text evidence="3">The sequence shown here is derived from an EMBL/GenBank/DDBJ whole genome shotgun (WGS) entry which is preliminary data.</text>
</comment>
<dbReference type="AlphaFoldDB" id="A0A5R9GF92"/>
<dbReference type="Proteomes" id="UP000309676">
    <property type="component" value="Unassembled WGS sequence"/>
</dbReference>
<dbReference type="CDD" id="cd02966">
    <property type="entry name" value="TlpA_like_family"/>
    <property type="match status" value="1"/>
</dbReference>
<dbReference type="InterPro" id="IPR050553">
    <property type="entry name" value="Thioredoxin_ResA/DsbE_sf"/>
</dbReference>
<evidence type="ECO:0000313" key="3">
    <source>
        <dbReference type="EMBL" id="TLS52810.1"/>
    </source>
</evidence>
<dbReference type="PROSITE" id="PS00194">
    <property type="entry name" value="THIOREDOXIN_1"/>
    <property type="match status" value="1"/>
</dbReference>
<keyword evidence="4" id="KW-1185">Reference proteome</keyword>
<dbReference type="SUPFAM" id="SSF52833">
    <property type="entry name" value="Thioredoxin-like"/>
    <property type="match status" value="1"/>
</dbReference>
<dbReference type="PROSITE" id="PS51352">
    <property type="entry name" value="THIOREDOXIN_2"/>
    <property type="match status" value="1"/>
</dbReference>
<dbReference type="GO" id="GO:0016209">
    <property type="term" value="F:antioxidant activity"/>
    <property type="evidence" value="ECO:0007669"/>
    <property type="project" value="InterPro"/>
</dbReference>
<evidence type="ECO:0000256" key="1">
    <source>
        <dbReference type="ARBA" id="ARBA00023157"/>
    </source>
</evidence>
<dbReference type="InterPro" id="IPR017937">
    <property type="entry name" value="Thioredoxin_CS"/>
</dbReference>
<dbReference type="PANTHER" id="PTHR42852:SF17">
    <property type="entry name" value="THIOREDOXIN-LIKE PROTEIN HI_1115"/>
    <property type="match status" value="1"/>
</dbReference>
<dbReference type="InterPro" id="IPR000866">
    <property type="entry name" value="AhpC/TSA"/>
</dbReference>
<dbReference type="InterPro" id="IPR036249">
    <property type="entry name" value="Thioredoxin-like_sf"/>
</dbReference>
<organism evidence="3 4">
    <name type="scientific">Paenibacillus antri</name>
    <dbReference type="NCBI Taxonomy" id="2582848"/>
    <lineage>
        <taxon>Bacteria</taxon>
        <taxon>Bacillati</taxon>
        <taxon>Bacillota</taxon>
        <taxon>Bacilli</taxon>
        <taxon>Bacillales</taxon>
        <taxon>Paenibacillaceae</taxon>
        <taxon>Paenibacillus</taxon>
    </lineage>
</organism>